<dbReference type="InterPro" id="IPR052259">
    <property type="entry name" value="Nucleoredoxin-like"/>
</dbReference>
<organism evidence="9 10">
    <name type="scientific">Ancylostoma ceylanicum</name>
    <dbReference type="NCBI Taxonomy" id="53326"/>
    <lineage>
        <taxon>Eukaryota</taxon>
        <taxon>Metazoa</taxon>
        <taxon>Ecdysozoa</taxon>
        <taxon>Nematoda</taxon>
        <taxon>Chromadorea</taxon>
        <taxon>Rhabditida</taxon>
        <taxon>Rhabditina</taxon>
        <taxon>Rhabditomorpha</taxon>
        <taxon>Strongyloidea</taxon>
        <taxon>Ancylostomatidae</taxon>
        <taxon>Ancylostomatinae</taxon>
        <taxon>Ancylostoma</taxon>
    </lineage>
</organism>
<evidence type="ECO:0000256" key="5">
    <source>
        <dbReference type="ARBA" id="ARBA00025782"/>
    </source>
</evidence>
<comment type="catalytic activity">
    <reaction evidence="7">
        <text>[protein]-dithiol + NADP(+) = [protein]-disulfide + NADPH + H(+)</text>
        <dbReference type="Rhea" id="RHEA:18753"/>
        <dbReference type="Rhea" id="RHEA-COMP:10593"/>
        <dbReference type="Rhea" id="RHEA-COMP:10594"/>
        <dbReference type="ChEBI" id="CHEBI:15378"/>
        <dbReference type="ChEBI" id="CHEBI:29950"/>
        <dbReference type="ChEBI" id="CHEBI:50058"/>
        <dbReference type="ChEBI" id="CHEBI:57783"/>
        <dbReference type="ChEBI" id="CHEBI:58349"/>
        <dbReference type="EC" id="1.8.1.8"/>
    </reaction>
</comment>
<evidence type="ECO:0000313" key="9">
    <source>
        <dbReference type="EMBL" id="EPB72537.1"/>
    </source>
</evidence>
<dbReference type="InterPro" id="IPR036249">
    <property type="entry name" value="Thioredoxin-like_sf"/>
</dbReference>
<evidence type="ECO:0000256" key="4">
    <source>
        <dbReference type="ARBA" id="ARBA00023027"/>
    </source>
</evidence>
<dbReference type="Gene3D" id="3.40.30.10">
    <property type="entry name" value="Glutaredoxin"/>
    <property type="match status" value="1"/>
</dbReference>
<dbReference type="Proteomes" id="UP000054495">
    <property type="component" value="Unassembled WGS sequence"/>
</dbReference>
<dbReference type="PROSITE" id="PS51352">
    <property type="entry name" value="THIOREDOXIN_2"/>
    <property type="match status" value="1"/>
</dbReference>
<dbReference type="GO" id="GO:0047134">
    <property type="term" value="F:protein-disulfide reductase [NAD(P)H] activity"/>
    <property type="evidence" value="ECO:0007669"/>
    <property type="project" value="UniProtKB-EC"/>
</dbReference>
<keyword evidence="10" id="KW-1185">Reference proteome</keyword>
<dbReference type="InterPro" id="IPR013766">
    <property type="entry name" value="Thioredoxin_domain"/>
</dbReference>
<evidence type="ECO:0000256" key="2">
    <source>
        <dbReference type="ARBA" id="ARBA00022737"/>
    </source>
</evidence>
<keyword evidence="4" id="KW-0520">NAD</keyword>
<dbReference type="InterPro" id="IPR012336">
    <property type="entry name" value="Thioredoxin-like_fold"/>
</dbReference>
<dbReference type="PANTHER" id="PTHR13871:SF96">
    <property type="entry name" value="THIOREDOXIN DOMAIN-CONTAINING PROTEIN"/>
    <property type="match status" value="1"/>
</dbReference>
<accession>A0A0D6LY43</accession>
<comment type="similarity">
    <text evidence="5">Belongs to the nucleoredoxin family.</text>
</comment>
<evidence type="ECO:0000256" key="6">
    <source>
        <dbReference type="ARBA" id="ARBA00047388"/>
    </source>
</evidence>
<dbReference type="SUPFAM" id="SSF52833">
    <property type="entry name" value="Thioredoxin-like"/>
    <property type="match status" value="1"/>
</dbReference>
<dbReference type="EMBL" id="KE125039">
    <property type="protein sequence ID" value="EPB72537.1"/>
    <property type="molecule type" value="Genomic_DNA"/>
</dbReference>
<keyword evidence="2" id="KW-0677">Repeat</keyword>
<dbReference type="PANTHER" id="PTHR13871">
    <property type="entry name" value="THIOREDOXIN"/>
    <property type="match status" value="1"/>
</dbReference>
<proteinExistence type="inferred from homology"/>
<dbReference type="Pfam" id="PF13905">
    <property type="entry name" value="Thioredoxin_8"/>
    <property type="match status" value="1"/>
</dbReference>
<dbReference type="EC" id="1.8.1.8" evidence="1"/>
<keyword evidence="3" id="KW-0560">Oxidoreductase</keyword>
<evidence type="ECO:0000256" key="7">
    <source>
        <dbReference type="ARBA" id="ARBA00047804"/>
    </source>
</evidence>
<dbReference type="AlphaFoldDB" id="A0A0D6LY43"/>
<evidence type="ECO:0000313" key="10">
    <source>
        <dbReference type="Proteomes" id="UP000054495"/>
    </source>
</evidence>
<evidence type="ECO:0000256" key="3">
    <source>
        <dbReference type="ARBA" id="ARBA00023002"/>
    </source>
</evidence>
<evidence type="ECO:0000259" key="8">
    <source>
        <dbReference type="PROSITE" id="PS51352"/>
    </source>
</evidence>
<protein>
    <recommendedName>
        <fullName evidence="1">protein-disulfide reductase</fullName>
        <ecNumber evidence="1">1.8.1.8</ecNumber>
    </recommendedName>
</protein>
<evidence type="ECO:0000256" key="1">
    <source>
        <dbReference type="ARBA" id="ARBA00012612"/>
    </source>
</evidence>
<gene>
    <name evidence="9" type="ORF">ANCCEY_08373</name>
</gene>
<feature type="domain" description="Thioredoxin" evidence="8">
    <location>
        <begin position="1"/>
        <end position="108"/>
    </location>
</feature>
<comment type="catalytic activity">
    <reaction evidence="6">
        <text>[protein]-dithiol + NAD(+) = [protein]-disulfide + NADH + H(+)</text>
        <dbReference type="Rhea" id="RHEA:18749"/>
        <dbReference type="Rhea" id="RHEA-COMP:10593"/>
        <dbReference type="Rhea" id="RHEA-COMP:10594"/>
        <dbReference type="ChEBI" id="CHEBI:15378"/>
        <dbReference type="ChEBI" id="CHEBI:29950"/>
        <dbReference type="ChEBI" id="CHEBI:50058"/>
        <dbReference type="ChEBI" id="CHEBI:57540"/>
        <dbReference type="ChEBI" id="CHEBI:57945"/>
        <dbReference type="EC" id="1.8.1.8"/>
    </reaction>
</comment>
<name>A0A0D6LY43_9BILA</name>
<sequence length="111" mass="13181">MVGLYFSASWCPPCRAFTPKLKRFYEAIKETHPEFEIVLVSRDKEADELFEYYDEHMGDWTELLEKYQARTIPGMRIIKPDGTVVVKDARQEVQVCGLYRVVLEDLWNFRK</sequence>
<reference evidence="9 10" key="1">
    <citation type="submission" date="2013-05" db="EMBL/GenBank/DDBJ databases">
        <title>Draft genome of the parasitic nematode Anyclostoma ceylanicum.</title>
        <authorList>
            <person name="Mitreva M."/>
        </authorList>
    </citation>
    <scope>NUCLEOTIDE SEQUENCE [LARGE SCALE GENOMIC DNA]</scope>
</reference>